<evidence type="ECO:0000313" key="1">
    <source>
        <dbReference type="EMBL" id="TCM68728.1"/>
    </source>
</evidence>
<dbReference type="InterPro" id="IPR008886">
    <property type="entry name" value="UPF0227/Esterase_YqiA"/>
</dbReference>
<dbReference type="Pfam" id="PF05728">
    <property type="entry name" value="UPF0227"/>
    <property type="match status" value="1"/>
</dbReference>
<gene>
    <name evidence="1" type="ORF">EC844_104104</name>
</gene>
<dbReference type="PANTHER" id="PTHR35602">
    <property type="entry name" value="ESTERASE YQIA-RELATED"/>
    <property type="match status" value="1"/>
</dbReference>
<reference evidence="1 2" key="1">
    <citation type="submission" date="2019-03" db="EMBL/GenBank/DDBJ databases">
        <title>Genomic analyses of the natural microbiome of Caenorhabditis elegans.</title>
        <authorList>
            <person name="Samuel B."/>
        </authorList>
    </citation>
    <scope>NUCLEOTIDE SEQUENCE [LARGE SCALE GENOMIC DNA]</scope>
    <source>
        <strain evidence="1 2">JUb89</strain>
    </source>
</reference>
<proteinExistence type="predicted"/>
<comment type="caution">
    <text evidence="1">The sequence shown here is derived from an EMBL/GenBank/DDBJ whole genome shotgun (WGS) entry which is preliminary data.</text>
</comment>
<dbReference type="AlphaFoldDB" id="A0A4V2R1J8"/>
<organism evidence="1 2">
    <name type="scientific">Acinetobacter calcoaceticus</name>
    <dbReference type="NCBI Taxonomy" id="471"/>
    <lineage>
        <taxon>Bacteria</taxon>
        <taxon>Pseudomonadati</taxon>
        <taxon>Pseudomonadota</taxon>
        <taxon>Gammaproteobacteria</taxon>
        <taxon>Moraxellales</taxon>
        <taxon>Moraxellaceae</taxon>
        <taxon>Acinetobacter</taxon>
        <taxon>Acinetobacter calcoaceticus/baumannii complex</taxon>
    </lineage>
</organism>
<protein>
    <recommendedName>
        <fullName evidence="3">Esterase</fullName>
    </recommendedName>
</protein>
<keyword evidence="2" id="KW-1185">Reference proteome</keyword>
<dbReference type="EMBL" id="SLVJ01000004">
    <property type="protein sequence ID" value="TCM68728.1"/>
    <property type="molecule type" value="Genomic_DNA"/>
</dbReference>
<sequence length="208" mass="23816">MKISIDFIHLKVAQMNILYLHGFKSSAFSIKGQQLKRYCQDFTPHQVHFPDLNMPPLQVWQNLCNVVEALDQVALVGSSLGGFYATQLVARYAVPAVLINPAMRPWQLFRQLYGQDQLPYQVTPDWQLDHLQLIHLEEMAVAKVPDAAKILLLLQQGDEVLDYRDAQGYYSQPQHRSLIMADTQGDHAMQDFGDKIPMLLEFLSYSIK</sequence>
<evidence type="ECO:0008006" key="3">
    <source>
        <dbReference type="Google" id="ProtNLM"/>
    </source>
</evidence>
<dbReference type="Gene3D" id="3.40.50.1820">
    <property type="entry name" value="alpha/beta hydrolase"/>
    <property type="match status" value="1"/>
</dbReference>
<evidence type="ECO:0000313" key="2">
    <source>
        <dbReference type="Proteomes" id="UP000294963"/>
    </source>
</evidence>
<dbReference type="Proteomes" id="UP000294963">
    <property type="component" value="Unassembled WGS sequence"/>
</dbReference>
<dbReference type="PANTHER" id="PTHR35602:SF3">
    <property type="entry name" value="ESTERASE YQIA"/>
    <property type="match status" value="1"/>
</dbReference>
<name>A0A4V2R1J8_ACICA</name>
<dbReference type="SUPFAM" id="SSF53474">
    <property type="entry name" value="alpha/beta-Hydrolases"/>
    <property type="match status" value="1"/>
</dbReference>
<accession>A0A4V2R1J8</accession>
<dbReference type="InterPro" id="IPR029058">
    <property type="entry name" value="AB_hydrolase_fold"/>
</dbReference>